<dbReference type="InterPro" id="IPR010982">
    <property type="entry name" value="Lambda_DNA-bd_dom_sf"/>
</dbReference>
<accession>A0A3A4ASV0</accession>
<dbReference type="OrthoDB" id="3422637at2"/>
<comment type="caution">
    <text evidence="2">The sequence shown here is derived from an EMBL/GenBank/DDBJ whole genome shotgun (WGS) entry which is preliminary data.</text>
</comment>
<reference evidence="2 3" key="1">
    <citation type="submission" date="2018-09" db="EMBL/GenBank/DDBJ databases">
        <title>YIM 75507 draft genome.</title>
        <authorList>
            <person name="Tang S."/>
            <person name="Feng Y."/>
        </authorList>
    </citation>
    <scope>NUCLEOTIDE SEQUENCE [LARGE SCALE GENOMIC DNA]</scope>
    <source>
        <strain evidence="2 3">YIM 75507</strain>
    </source>
</reference>
<dbReference type="Pfam" id="PF13560">
    <property type="entry name" value="HTH_31"/>
    <property type="match status" value="1"/>
</dbReference>
<dbReference type="PROSITE" id="PS50943">
    <property type="entry name" value="HTH_CROC1"/>
    <property type="match status" value="1"/>
</dbReference>
<dbReference type="EMBL" id="QZEY01000006">
    <property type="protein sequence ID" value="RJL31659.1"/>
    <property type="molecule type" value="Genomic_DNA"/>
</dbReference>
<evidence type="ECO:0000259" key="1">
    <source>
        <dbReference type="PROSITE" id="PS50943"/>
    </source>
</evidence>
<dbReference type="CDD" id="cd00093">
    <property type="entry name" value="HTH_XRE"/>
    <property type="match status" value="1"/>
</dbReference>
<name>A0A3A4ASV0_9ACTN</name>
<organism evidence="2 3">
    <name type="scientific">Bailinhaonella thermotolerans</name>
    <dbReference type="NCBI Taxonomy" id="1070861"/>
    <lineage>
        <taxon>Bacteria</taxon>
        <taxon>Bacillati</taxon>
        <taxon>Actinomycetota</taxon>
        <taxon>Actinomycetes</taxon>
        <taxon>Streptosporangiales</taxon>
        <taxon>Streptosporangiaceae</taxon>
        <taxon>Bailinhaonella</taxon>
    </lineage>
</organism>
<dbReference type="RefSeq" id="WP_119927688.1">
    <property type="nucleotide sequence ID" value="NZ_QZEY01000006.1"/>
</dbReference>
<dbReference type="Gene3D" id="1.10.260.40">
    <property type="entry name" value="lambda repressor-like DNA-binding domains"/>
    <property type="match status" value="1"/>
</dbReference>
<dbReference type="SMART" id="SM00530">
    <property type="entry name" value="HTH_XRE"/>
    <property type="match status" value="1"/>
</dbReference>
<keyword evidence="3" id="KW-1185">Reference proteome</keyword>
<dbReference type="InterPro" id="IPR001387">
    <property type="entry name" value="Cro/C1-type_HTH"/>
</dbReference>
<dbReference type="GO" id="GO:0003677">
    <property type="term" value="F:DNA binding"/>
    <property type="evidence" value="ECO:0007669"/>
    <property type="project" value="InterPro"/>
</dbReference>
<evidence type="ECO:0000313" key="2">
    <source>
        <dbReference type="EMBL" id="RJL31659.1"/>
    </source>
</evidence>
<dbReference type="Proteomes" id="UP000265768">
    <property type="component" value="Unassembled WGS sequence"/>
</dbReference>
<dbReference type="SUPFAM" id="SSF47413">
    <property type="entry name" value="lambda repressor-like DNA-binding domains"/>
    <property type="match status" value="1"/>
</dbReference>
<dbReference type="AlphaFoldDB" id="A0A3A4ASV0"/>
<proteinExistence type="predicted"/>
<dbReference type="Pfam" id="PF19054">
    <property type="entry name" value="DUF5753"/>
    <property type="match status" value="1"/>
</dbReference>
<gene>
    <name evidence="2" type="ORF">D5H75_18280</name>
</gene>
<dbReference type="InterPro" id="IPR043917">
    <property type="entry name" value="DUF5753"/>
</dbReference>
<sequence>MPKSDNHLRWFGEELRIWRQQAEMSQEQLAARIGYSSSQVGHVETARRAPDSTFVDHCDRVLQTGGALTRLWERTRAAAYPAWFRSWFEIEQEAYRLRSWQPLVVPGLLQTYEYAHALFSVESDKSAEEVERLTQARLERQDILSGGDAPIFTALIDEAALLRPVGSAAVMAGQLAALVEAAVRPRLTIQLIPFDTGAHAGLPGPFALATRRGDNGRDSVYSEGPFGGTVTDRDEDVAAANVRFDAIRAVALPAKASVDLLREMEKAWTQMARSGASPGAAVPRAGIASR</sequence>
<protein>
    <submittedName>
        <fullName evidence="2">XRE family transcriptional regulator</fullName>
    </submittedName>
</protein>
<feature type="domain" description="HTH cro/C1-type" evidence="1">
    <location>
        <begin position="15"/>
        <end position="51"/>
    </location>
</feature>
<evidence type="ECO:0000313" key="3">
    <source>
        <dbReference type="Proteomes" id="UP000265768"/>
    </source>
</evidence>